<proteinExistence type="predicted"/>
<dbReference type="SUPFAM" id="SSF48452">
    <property type="entry name" value="TPR-like"/>
    <property type="match status" value="1"/>
</dbReference>
<dbReference type="Proteomes" id="UP000256970">
    <property type="component" value="Unassembled WGS sequence"/>
</dbReference>
<organism evidence="1 2">
    <name type="scientific">Tetradesmus obliquus</name>
    <name type="common">Green alga</name>
    <name type="synonym">Acutodesmus obliquus</name>
    <dbReference type="NCBI Taxonomy" id="3088"/>
    <lineage>
        <taxon>Eukaryota</taxon>
        <taxon>Viridiplantae</taxon>
        <taxon>Chlorophyta</taxon>
        <taxon>core chlorophytes</taxon>
        <taxon>Chlorophyceae</taxon>
        <taxon>CS clade</taxon>
        <taxon>Sphaeropleales</taxon>
        <taxon>Scenedesmaceae</taxon>
        <taxon>Tetradesmus</taxon>
    </lineage>
</organism>
<dbReference type="Pfam" id="PF13181">
    <property type="entry name" value="TPR_8"/>
    <property type="match status" value="1"/>
</dbReference>
<accession>A0A383WB20</accession>
<dbReference type="AlphaFoldDB" id="A0A383WB20"/>
<evidence type="ECO:0000313" key="1">
    <source>
        <dbReference type="EMBL" id="SZX74641.1"/>
    </source>
</evidence>
<evidence type="ECO:0000313" key="2">
    <source>
        <dbReference type="Proteomes" id="UP000256970"/>
    </source>
</evidence>
<sequence length="148" mass="16531">MAAAERHNAAGNAAFKDSKFQEAADHYTKAIQADRSVAKYRTNRANALWKGLALERLGRFSEAVQFLKAAVELELSQQVAVALHRCQESLRQQRAFCLGRFDSLTQFMHNSIAEARSTLQLHCHKMRPDSNGTQLLKAYEAVVQGNAL</sequence>
<reference evidence="1 2" key="1">
    <citation type="submission" date="2016-10" db="EMBL/GenBank/DDBJ databases">
        <authorList>
            <person name="Cai Z."/>
        </authorList>
    </citation>
    <scope>NUCLEOTIDE SEQUENCE [LARGE SCALE GENOMIC DNA]</scope>
</reference>
<name>A0A383WB20_TETOB</name>
<dbReference type="SMART" id="SM00028">
    <property type="entry name" value="TPR"/>
    <property type="match status" value="2"/>
</dbReference>
<protein>
    <submittedName>
        <fullName evidence="1">Uncharacterized protein</fullName>
    </submittedName>
</protein>
<dbReference type="EMBL" id="FNXT01001218">
    <property type="protein sequence ID" value="SZX74641.1"/>
    <property type="molecule type" value="Genomic_DNA"/>
</dbReference>
<dbReference type="InterPro" id="IPR011990">
    <property type="entry name" value="TPR-like_helical_dom_sf"/>
</dbReference>
<keyword evidence="2" id="KW-1185">Reference proteome</keyword>
<gene>
    <name evidence="1" type="ORF">BQ4739_LOCUS14964</name>
</gene>
<dbReference type="InterPro" id="IPR019734">
    <property type="entry name" value="TPR_rpt"/>
</dbReference>
<dbReference type="Gene3D" id="1.25.40.10">
    <property type="entry name" value="Tetratricopeptide repeat domain"/>
    <property type="match status" value="1"/>
</dbReference>